<dbReference type="STRING" id="1179773.BN6_11630"/>
<dbReference type="Gene3D" id="3.60.70.12">
    <property type="entry name" value="L-amino peptidase D-ALA esterase/amidase"/>
    <property type="match status" value="2"/>
</dbReference>
<organism evidence="2 3">
    <name type="scientific">Saccharothrix espanaensis (strain ATCC 51144 / DSM 44229 / JCM 9112 / NBRC 15066 / NRRL 15764)</name>
    <dbReference type="NCBI Taxonomy" id="1179773"/>
    <lineage>
        <taxon>Bacteria</taxon>
        <taxon>Bacillati</taxon>
        <taxon>Actinomycetota</taxon>
        <taxon>Actinomycetes</taxon>
        <taxon>Pseudonocardiales</taxon>
        <taxon>Pseudonocardiaceae</taxon>
        <taxon>Saccharothrix</taxon>
    </lineage>
</organism>
<gene>
    <name evidence="2" type="ordered locus">BN6_11630</name>
</gene>
<keyword evidence="3" id="KW-1185">Reference proteome</keyword>
<dbReference type="PANTHER" id="PTHR36512">
    <property type="entry name" value="D-AMINOPEPTIDASE"/>
    <property type="match status" value="1"/>
</dbReference>
<dbReference type="Proteomes" id="UP000006281">
    <property type="component" value="Chromosome"/>
</dbReference>
<dbReference type="HOGENOM" id="CLU_1585314_0_0_11"/>
<protein>
    <submittedName>
        <fullName evidence="2">Uncharacterized protein</fullName>
    </submittedName>
</protein>
<dbReference type="EMBL" id="HE804045">
    <property type="protein sequence ID" value="CCH28489.1"/>
    <property type="molecule type" value="Genomic_DNA"/>
</dbReference>
<reference evidence="2 3" key="1">
    <citation type="journal article" date="2012" name="BMC Genomics">
        <title>Complete genome sequence of Saccharothrix espanaensis DSM 44229T and comparison to the other completely sequenced Pseudonocardiaceae.</title>
        <authorList>
            <person name="Strobel T."/>
            <person name="Al-Dilaimi A."/>
            <person name="Blom J."/>
            <person name="Gessner A."/>
            <person name="Kalinowski J."/>
            <person name="Luzhetska M."/>
            <person name="Puhler A."/>
            <person name="Szczepanowski R."/>
            <person name="Bechthold A."/>
            <person name="Ruckert C."/>
        </authorList>
    </citation>
    <scope>NUCLEOTIDE SEQUENCE [LARGE SCALE GENOMIC DNA]</scope>
    <source>
        <strain evidence="3">ATCC 51144 / DSM 44229 / JCM 9112 / NBRC 15066 / NRRL 15764</strain>
    </source>
</reference>
<name>K0JUK3_SACES</name>
<dbReference type="eggNOG" id="COG3191">
    <property type="taxonomic scope" value="Bacteria"/>
</dbReference>
<dbReference type="PANTHER" id="PTHR36512:SF3">
    <property type="entry name" value="BLR5678 PROTEIN"/>
    <property type="match status" value="1"/>
</dbReference>
<dbReference type="InterPro" id="IPR005321">
    <property type="entry name" value="Peptidase_S58_DmpA"/>
</dbReference>
<dbReference type="PATRIC" id="fig|1179773.3.peg.1169"/>
<dbReference type="InterPro" id="IPR016117">
    <property type="entry name" value="ArgJ-like_dom_sf"/>
</dbReference>
<dbReference type="SUPFAM" id="SSF56266">
    <property type="entry name" value="DmpA/ArgJ-like"/>
    <property type="match status" value="1"/>
</dbReference>
<sequence length="168" mass="17019">MAGVDVRGAPWGTRELDLLDPSTLVQRVHAVVLADGPASVGGVVRWLAERHFGFPVGRAPHEVVPIVPAAAVGRNPDDLGFSACEAAGPVEPGALVVVGETVAALVVVDAELDKAACRRVAMSAHDGLVRAGLHLPATVFAVATGVPTGTSLNDLCAVAADQVAEGAR</sequence>
<evidence type="ECO:0000256" key="1">
    <source>
        <dbReference type="ARBA" id="ARBA00007068"/>
    </source>
</evidence>
<dbReference type="AlphaFoldDB" id="K0JUK3"/>
<comment type="similarity">
    <text evidence="1">Belongs to the peptidase S58 family.</text>
</comment>
<evidence type="ECO:0000313" key="2">
    <source>
        <dbReference type="EMBL" id="CCH28489.1"/>
    </source>
</evidence>
<proteinExistence type="inferred from homology"/>
<dbReference type="GO" id="GO:0004177">
    <property type="term" value="F:aminopeptidase activity"/>
    <property type="evidence" value="ECO:0007669"/>
    <property type="project" value="TreeGrafter"/>
</dbReference>
<evidence type="ECO:0000313" key="3">
    <source>
        <dbReference type="Proteomes" id="UP000006281"/>
    </source>
</evidence>
<dbReference type="KEGG" id="sesp:BN6_11630"/>
<accession>K0JUK3</accession>